<dbReference type="InParanoid" id="A0A0C2ZTT0"/>
<dbReference type="EMBL" id="KN822125">
    <property type="protein sequence ID" value="KIM55947.1"/>
    <property type="molecule type" value="Genomic_DNA"/>
</dbReference>
<dbReference type="OrthoDB" id="2688393at2759"/>
<sequence>MAPHRCNYCLKPIATEAGIKWHIAQSPPCRDQWTKRLDWMKATVSNNAEDQLPEETNNDAQNWEYVFDDMDGADDPLDVPDGHLVHQSRLDDDPGPPDLCEPPSKRVRVEEDNEDSPPWPASGCFTEQYPGVAAMILGREKTIFECLKAAEDERGDGEWAPFRDEDEWELA</sequence>
<gene>
    <name evidence="2" type="ORF">SCLCIDRAFT_29987</name>
</gene>
<feature type="compositionally biased region" description="Basic and acidic residues" evidence="1">
    <location>
        <begin position="80"/>
        <end position="92"/>
    </location>
</feature>
<feature type="compositionally biased region" description="Acidic residues" evidence="1">
    <location>
        <begin position="68"/>
        <end position="78"/>
    </location>
</feature>
<dbReference type="AlphaFoldDB" id="A0A0C2ZTT0"/>
<feature type="region of interest" description="Disordered" evidence="1">
    <location>
        <begin position="68"/>
        <end position="123"/>
    </location>
</feature>
<proteinExistence type="predicted"/>
<protein>
    <submittedName>
        <fullName evidence="2">Uncharacterized protein</fullName>
    </submittedName>
</protein>
<accession>A0A0C2ZTT0</accession>
<keyword evidence="3" id="KW-1185">Reference proteome</keyword>
<evidence type="ECO:0000313" key="3">
    <source>
        <dbReference type="Proteomes" id="UP000053989"/>
    </source>
</evidence>
<evidence type="ECO:0000256" key="1">
    <source>
        <dbReference type="SAM" id="MobiDB-lite"/>
    </source>
</evidence>
<name>A0A0C2ZTT0_9AGAM</name>
<reference evidence="3" key="2">
    <citation type="submission" date="2015-01" db="EMBL/GenBank/DDBJ databases">
        <title>Evolutionary Origins and Diversification of the Mycorrhizal Mutualists.</title>
        <authorList>
            <consortium name="DOE Joint Genome Institute"/>
            <consortium name="Mycorrhizal Genomics Consortium"/>
            <person name="Kohler A."/>
            <person name="Kuo A."/>
            <person name="Nagy L.G."/>
            <person name="Floudas D."/>
            <person name="Copeland A."/>
            <person name="Barry K.W."/>
            <person name="Cichocki N."/>
            <person name="Veneault-Fourrey C."/>
            <person name="LaButti K."/>
            <person name="Lindquist E.A."/>
            <person name="Lipzen A."/>
            <person name="Lundell T."/>
            <person name="Morin E."/>
            <person name="Murat C."/>
            <person name="Riley R."/>
            <person name="Ohm R."/>
            <person name="Sun H."/>
            <person name="Tunlid A."/>
            <person name="Henrissat B."/>
            <person name="Grigoriev I.V."/>
            <person name="Hibbett D.S."/>
            <person name="Martin F."/>
        </authorList>
    </citation>
    <scope>NUCLEOTIDE SEQUENCE [LARGE SCALE GENOMIC DNA]</scope>
    <source>
        <strain evidence="3">Foug A</strain>
    </source>
</reference>
<dbReference type="HOGENOM" id="CLU_006344_3_0_1"/>
<reference evidence="2 3" key="1">
    <citation type="submission" date="2014-04" db="EMBL/GenBank/DDBJ databases">
        <authorList>
            <consortium name="DOE Joint Genome Institute"/>
            <person name="Kuo A."/>
            <person name="Kohler A."/>
            <person name="Nagy L.G."/>
            <person name="Floudas D."/>
            <person name="Copeland A."/>
            <person name="Barry K.W."/>
            <person name="Cichocki N."/>
            <person name="Veneault-Fourrey C."/>
            <person name="LaButti K."/>
            <person name="Lindquist E.A."/>
            <person name="Lipzen A."/>
            <person name="Lundell T."/>
            <person name="Morin E."/>
            <person name="Murat C."/>
            <person name="Sun H."/>
            <person name="Tunlid A."/>
            <person name="Henrissat B."/>
            <person name="Grigoriev I.V."/>
            <person name="Hibbett D.S."/>
            <person name="Martin F."/>
            <person name="Nordberg H.P."/>
            <person name="Cantor M.N."/>
            <person name="Hua S.X."/>
        </authorList>
    </citation>
    <scope>NUCLEOTIDE SEQUENCE [LARGE SCALE GENOMIC DNA]</scope>
    <source>
        <strain evidence="2 3">Foug A</strain>
    </source>
</reference>
<dbReference type="Proteomes" id="UP000053989">
    <property type="component" value="Unassembled WGS sequence"/>
</dbReference>
<organism evidence="2 3">
    <name type="scientific">Scleroderma citrinum Foug A</name>
    <dbReference type="NCBI Taxonomy" id="1036808"/>
    <lineage>
        <taxon>Eukaryota</taxon>
        <taxon>Fungi</taxon>
        <taxon>Dikarya</taxon>
        <taxon>Basidiomycota</taxon>
        <taxon>Agaricomycotina</taxon>
        <taxon>Agaricomycetes</taxon>
        <taxon>Agaricomycetidae</taxon>
        <taxon>Boletales</taxon>
        <taxon>Sclerodermatineae</taxon>
        <taxon>Sclerodermataceae</taxon>
        <taxon>Scleroderma</taxon>
    </lineage>
</organism>
<evidence type="ECO:0000313" key="2">
    <source>
        <dbReference type="EMBL" id="KIM55947.1"/>
    </source>
</evidence>